<evidence type="ECO:0000313" key="4">
    <source>
        <dbReference type="EMBL" id="MPM28084.1"/>
    </source>
</evidence>
<proteinExistence type="predicted"/>
<dbReference type="SUPFAM" id="SSF53756">
    <property type="entry name" value="UDP-Glycosyltransferase/glycogen phosphorylase"/>
    <property type="match status" value="1"/>
</dbReference>
<gene>
    <name evidence="4" type="ORF">SDC9_74601</name>
</gene>
<dbReference type="PANTHER" id="PTHR12526">
    <property type="entry name" value="GLYCOSYLTRANSFERASE"/>
    <property type="match status" value="1"/>
</dbReference>
<dbReference type="EMBL" id="VSSQ01005158">
    <property type="protein sequence ID" value="MPM28084.1"/>
    <property type="molecule type" value="Genomic_DNA"/>
</dbReference>
<protein>
    <recommendedName>
        <fullName evidence="3">Glycosyl transferase family 1 domain-containing protein</fullName>
    </recommendedName>
</protein>
<dbReference type="GO" id="GO:0016757">
    <property type="term" value="F:glycosyltransferase activity"/>
    <property type="evidence" value="ECO:0007669"/>
    <property type="project" value="UniProtKB-KW"/>
</dbReference>
<keyword evidence="2" id="KW-0808">Transferase</keyword>
<dbReference type="InterPro" id="IPR001296">
    <property type="entry name" value="Glyco_trans_1"/>
</dbReference>
<accession>A0A644YPQ7</accession>
<feature type="domain" description="Glycosyl transferase family 1" evidence="3">
    <location>
        <begin position="214"/>
        <end position="378"/>
    </location>
</feature>
<dbReference type="Pfam" id="PF00534">
    <property type="entry name" value="Glycos_transf_1"/>
    <property type="match status" value="1"/>
</dbReference>
<sequence>MKRIFIITMATNLPDEKGYNRFKYLSEILSEDNFEVTLITSKFNHYDKLQRDNTKYDEKYNIVLLDSCAYKENISFKRIISIIQFGNNVKKYLKNHKDKVDILYCAVPALYVCNLAGKYSEKFNKEFIIDIQDLWPEAMELLIKNKKISNILFYPIKKFADKSYRRADKIIAVSKEYLERALCVNKKSKKNEAVYIGTFLEEFDLGAQKFCSDIEKNKKEFWITYIGTLGLSYDIKTLIEAYQIIIKQGYTDIKIKILGRGPDEKELKAYSKSLGLCIDFIGYMEYGKMAAFLKKSDVGINAIKRNAAQSIINKVGDYFSAGLLVLNGSNCQEMKNLILKYNTGINYEAENANDLSEKILEAYNLSNDKKAEISKNSRILAEEKFNRSTTYKNIIELINA</sequence>
<dbReference type="PANTHER" id="PTHR12526:SF629">
    <property type="entry name" value="TEICHURONIC ACID BIOSYNTHESIS GLYCOSYLTRANSFERASE TUAH-RELATED"/>
    <property type="match status" value="1"/>
</dbReference>
<dbReference type="AlphaFoldDB" id="A0A644YPQ7"/>
<keyword evidence="1" id="KW-0328">Glycosyltransferase</keyword>
<evidence type="ECO:0000256" key="1">
    <source>
        <dbReference type="ARBA" id="ARBA00022676"/>
    </source>
</evidence>
<dbReference type="Gene3D" id="3.40.50.2000">
    <property type="entry name" value="Glycogen Phosphorylase B"/>
    <property type="match status" value="2"/>
</dbReference>
<dbReference type="CDD" id="cd03794">
    <property type="entry name" value="GT4_WbuB-like"/>
    <property type="match status" value="1"/>
</dbReference>
<name>A0A644YPQ7_9ZZZZ</name>
<evidence type="ECO:0000256" key="2">
    <source>
        <dbReference type="ARBA" id="ARBA00022679"/>
    </source>
</evidence>
<organism evidence="4">
    <name type="scientific">bioreactor metagenome</name>
    <dbReference type="NCBI Taxonomy" id="1076179"/>
    <lineage>
        <taxon>unclassified sequences</taxon>
        <taxon>metagenomes</taxon>
        <taxon>ecological metagenomes</taxon>
    </lineage>
</organism>
<comment type="caution">
    <text evidence="4">The sequence shown here is derived from an EMBL/GenBank/DDBJ whole genome shotgun (WGS) entry which is preliminary data.</text>
</comment>
<evidence type="ECO:0000259" key="3">
    <source>
        <dbReference type="Pfam" id="PF00534"/>
    </source>
</evidence>
<reference evidence="4" key="1">
    <citation type="submission" date="2019-08" db="EMBL/GenBank/DDBJ databases">
        <authorList>
            <person name="Kucharzyk K."/>
            <person name="Murdoch R.W."/>
            <person name="Higgins S."/>
            <person name="Loffler F."/>
        </authorList>
    </citation>
    <scope>NUCLEOTIDE SEQUENCE</scope>
</reference>